<evidence type="ECO:0000313" key="2">
    <source>
        <dbReference type="Proteomes" id="UP000593561"/>
    </source>
</evidence>
<protein>
    <recommendedName>
        <fullName evidence="3">DUF4283 domain-containing protein</fullName>
    </recommendedName>
</protein>
<dbReference type="EMBL" id="JABFAC010000004">
    <property type="protein sequence ID" value="MBA0610748.1"/>
    <property type="molecule type" value="Genomic_DNA"/>
</dbReference>
<reference evidence="1 2" key="1">
    <citation type="journal article" date="2019" name="Genome Biol. Evol.">
        <title>Insights into the evolution of the New World diploid cottons (Gossypium, subgenus Houzingenia) based on genome sequencing.</title>
        <authorList>
            <person name="Grover C.E."/>
            <person name="Arick M.A. 2nd"/>
            <person name="Thrash A."/>
            <person name="Conover J.L."/>
            <person name="Sanders W.S."/>
            <person name="Peterson D.G."/>
            <person name="Frelichowski J.E."/>
            <person name="Scheffler J.A."/>
            <person name="Scheffler B.E."/>
            <person name="Wendel J.F."/>
        </authorList>
    </citation>
    <scope>NUCLEOTIDE SEQUENCE [LARGE SCALE GENOMIC DNA]</scope>
    <source>
        <strain evidence="1">27</strain>
        <tissue evidence="1">Leaf</tissue>
    </source>
</reference>
<keyword evidence="2" id="KW-1185">Reference proteome</keyword>
<accession>A0A7J8RAA0</accession>
<comment type="caution">
    <text evidence="1">The sequence shown here is derived from an EMBL/GenBank/DDBJ whole genome shotgun (WGS) entry which is preliminary data.</text>
</comment>
<organism evidence="1 2">
    <name type="scientific">Gossypium davidsonii</name>
    <name type="common">Davidson's cotton</name>
    <name type="synonym">Gossypium klotzschianum subsp. davidsonii</name>
    <dbReference type="NCBI Taxonomy" id="34287"/>
    <lineage>
        <taxon>Eukaryota</taxon>
        <taxon>Viridiplantae</taxon>
        <taxon>Streptophyta</taxon>
        <taxon>Embryophyta</taxon>
        <taxon>Tracheophyta</taxon>
        <taxon>Spermatophyta</taxon>
        <taxon>Magnoliopsida</taxon>
        <taxon>eudicotyledons</taxon>
        <taxon>Gunneridae</taxon>
        <taxon>Pentapetalae</taxon>
        <taxon>rosids</taxon>
        <taxon>malvids</taxon>
        <taxon>Malvales</taxon>
        <taxon>Malvaceae</taxon>
        <taxon>Malvoideae</taxon>
        <taxon>Gossypium</taxon>
    </lineage>
</organism>
<name>A0A7J8RAA0_GOSDV</name>
<sequence>MEDELENLILFDEEVEAFQEENSVVHFSSLRNTLADLWYPIDGISITNLGEKHVLFQFFYEVDVNWIHNLPLGLMSKAMARQFRSFLGSFLDYDTKISMFVVKRYMRIKESDRTVSQRLDKDRNMNELPNWENESKVKGSNDSELMELGSDAMLGCQGNVKIDRLALQCRPARRNENLKLECSWAEEATCYKSSQE</sequence>
<dbReference type="AlphaFoldDB" id="A0A7J8RAA0"/>
<proteinExistence type="predicted"/>
<gene>
    <name evidence="1" type="ORF">Godav_011547</name>
</gene>
<dbReference type="Proteomes" id="UP000593561">
    <property type="component" value="Unassembled WGS sequence"/>
</dbReference>
<evidence type="ECO:0000313" key="1">
    <source>
        <dbReference type="EMBL" id="MBA0610748.1"/>
    </source>
</evidence>
<evidence type="ECO:0008006" key="3">
    <source>
        <dbReference type="Google" id="ProtNLM"/>
    </source>
</evidence>